<proteinExistence type="predicted"/>
<gene>
    <name evidence="2" type="ORF">PPACK8108_LOCUS22284</name>
</gene>
<keyword evidence="3" id="KW-1185">Reference proteome</keyword>
<protein>
    <submittedName>
        <fullName evidence="2">Uncharacterized protein</fullName>
    </submittedName>
</protein>
<feature type="compositionally biased region" description="Basic and acidic residues" evidence="1">
    <location>
        <begin position="1"/>
        <end position="27"/>
    </location>
</feature>
<evidence type="ECO:0000313" key="3">
    <source>
        <dbReference type="Proteomes" id="UP001153365"/>
    </source>
</evidence>
<feature type="region of interest" description="Disordered" evidence="1">
    <location>
        <begin position="373"/>
        <end position="393"/>
    </location>
</feature>
<evidence type="ECO:0000313" key="2">
    <source>
        <dbReference type="EMBL" id="CAH7687494.1"/>
    </source>
</evidence>
<reference evidence="2" key="1">
    <citation type="submission" date="2022-06" db="EMBL/GenBank/DDBJ databases">
        <authorList>
            <consortium name="SYNGENTA / RWTH Aachen University"/>
        </authorList>
    </citation>
    <scope>NUCLEOTIDE SEQUENCE</scope>
</reference>
<sequence length="393" mass="41861">MKFSDREDIGLQEREAEKRSRTDEQRIDGAAAAVEGFAATAGVDEGGWSGGGKWFEEGPSPANNSNWERRWQGPVNLEAPRLDVGRGPWEVAWAAALGPQSPGPGPDVLAPLGLDQWVGIVGRFWPNSPATSAVSSGWDWPASEVWPLVEEVSTSEKWKVRRERKEGKREELTNAQFLEAVAAITGAVLPGVGLLAGGAGKEAGKAPAIDCLPAINEEIKEETGSLWAGAGRSKAEAGQAGGAAGLQRKEPGGQVTGPGRAIPGRGQNMTPGEILPGVQKSGLIFDSCPGSSDGKTQGIRRKDMDRAGEWHGRVMVVWWWKEELNGDDGDIIRAGGGCGGRFGRFCWILLGFEEEGVAVEGNGWRHWKEEKTLGGGAHQGQSDWSKITGAKDL</sequence>
<feature type="region of interest" description="Disordered" evidence="1">
    <location>
        <begin position="1"/>
        <end position="28"/>
    </location>
</feature>
<name>A0AAV0BLA3_PHAPC</name>
<organism evidence="2 3">
    <name type="scientific">Phakopsora pachyrhizi</name>
    <name type="common">Asian soybean rust disease fungus</name>
    <dbReference type="NCBI Taxonomy" id="170000"/>
    <lineage>
        <taxon>Eukaryota</taxon>
        <taxon>Fungi</taxon>
        <taxon>Dikarya</taxon>
        <taxon>Basidiomycota</taxon>
        <taxon>Pucciniomycotina</taxon>
        <taxon>Pucciniomycetes</taxon>
        <taxon>Pucciniales</taxon>
        <taxon>Phakopsoraceae</taxon>
        <taxon>Phakopsora</taxon>
    </lineage>
</organism>
<evidence type="ECO:0000256" key="1">
    <source>
        <dbReference type="SAM" id="MobiDB-lite"/>
    </source>
</evidence>
<dbReference type="EMBL" id="CALTRL010005881">
    <property type="protein sequence ID" value="CAH7687494.1"/>
    <property type="molecule type" value="Genomic_DNA"/>
</dbReference>
<dbReference type="AlphaFoldDB" id="A0AAV0BLA3"/>
<feature type="region of interest" description="Disordered" evidence="1">
    <location>
        <begin position="230"/>
        <end position="270"/>
    </location>
</feature>
<dbReference type="Proteomes" id="UP001153365">
    <property type="component" value="Unassembled WGS sequence"/>
</dbReference>
<accession>A0AAV0BLA3</accession>
<comment type="caution">
    <text evidence="2">The sequence shown here is derived from an EMBL/GenBank/DDBJ whole genome shotgun (WGS) entry which is preliminary data.</text>
</comment>